<dbReference type="Proteomes" id="UP000605986">
    <property type="component" value="Unassembled WGS sequence"/>
</dbReference>
<evidence type="ECO:0000313" key="1">
    <source>
        <dbReference type="EMBL" id="KAF4456625.1"/>
    </source>
</evidence>
<evidence type="ECO:0000313" key="2">
    <source>
        <dbReference type="Proteomes" id="UP000605986"/>
    </source>
</evidence>
<organism evidence="1 2">
    <name type="scientific">Fusarium austroafricanum</name>
    <dbReference type="NCBI Taxonomy" id="2364996"/>
    <lineage>
        <taxon>Eukaryota</taxon>
        <taxon>Fungi</taxon>
        <taxon>Dikarya</taxon>
        <taxon>Ascomycota</taxon>
        <taxon>Pezizomycotina</taxon>
        <taxon>Sordariomycetes</taxon>
        <taxon>Hypocreomycetidae</taxon>
        <taxon>Hypocreales</taxon>
        <taxon>Nectriaceae</taxon>
        <taxon>Fusarium</taxon>
        <taxon>Fusarium concolor species complex</taxon>
    </lineage>
</organism>
<reference evidence="1" key="1">
    <citation type="submission" date="2020-01" db="EMBL/GenBank/DDBJ databases">
        <title>Identification and distribution of gene clusters putatively required for synthesis of sphingolipid metabolism inhibitors in phylogenetically diverse species of the filamentous fungus Fusarium.</title>
        <authorList>
            <person name="Kim H.-S."/>
            <person name="Busman M."/>
            <person name="Brown D.W."/>
            <person name="Divon H."/>
            <person name="Uhlig S."/>
            <person name="Proctor R.H."/>
        </authorList>
    </citation>
    <scope>NUCLEOTIDE SEQUENCE</scope>
    <source>
        <strain evidence="1">NRRL 53441</strain>
    </source>
</reference>
<protein>
    <submittedName>
        <fullName evidence="1">Uncharacterized protein</fullName>
    </submittedName>
</protein>
<gene>
    <name evidence="1" type="ORF">F53441_1283</name>
</gene>
<sequence length="310" mass="36035">MESDGFGIEIENEKESKRIVQVKEEFLEAADIHLQNLKDIADFSNYPEKINVIIDDFFNGVKAHTKSLEKDSDHLQITRDTEDNFAKATKIHRQDLSRIARSDTRMKMIKDTYRPKMIADTIDQFDEAVNRHLERLYELECFLSHLTQAEHLIYWFDRAAEGALRVWEDYVRLHNSTNQEVDQFLRDLPITSSFVALRKSQQAALLAEIKPRMDDLLGVAKLRKNQLLAKMDNFDMEDLSSDGAINFAFIMRLCMNNVTDAAEFDKNTFPWIQSGLRVIEILEAIQNVASSQEMRVVLEYKRLIILAWGE</sequence>
<accession>A0A8H4KSF6</accession>
<name>A0A8H4KSF6_9HYPO</name>
<keyword evidence="2" id="KW-1185">Reference proteome</keyword>
<comment type="caution">
    <text evidence="1">The sequence shown here is derived from an EMBL/GenBank/DDBJ whole genome shotgun (WGS) entry which is preliminary data.</text>
</comment>
<proteinExistence type="predicted"/>
<dbReference type="EMBL" id="JAADJG010000050">
    <property type="protein sequence ID" value="KAF4456625.1"/>
    <property type="molecule type" value="Genomic_DNA"/>
</dbReference>
<dbReference type="AlphaFoldDB" id="A0A8H4KSF6"/>